<dbReference type="OrthoDB" id="5956088at2"/>
<proteinExistence type="predicted"/>
<dbReference type="EMBL" id="LSTO01000001">
    <property type="protein sequence ID" value="OWW21350.1"/>
    <property type="molecule type" value="Genomic_DNA"/>
</dbReference>
<organism evidence="2 3">
    <name type="scientific">Noviherbaspirillum denitrificans</name>
    <dbReference type="NCBI Taxonomy" id="1968433"/>
    <lineage>
        <taxon>Bacteria</taxon>
        <taxon>Pseudomonadati</taxon>
        <taxon>Pseudomonadota</taxon>
        <taxon>Betaproteobacteria</taxon>
        <taxon>Burkholderiales</taxon>
        <taxon>Oxalobacteraceae</taxon>
        <taxon>Noviherbaspirillum</taxon>
    </lineage>
</organism>
<evidence type="ECO:0000313" key="3">
    <source>
        <dbReference type="Proteomes" id="UP000197535"/>
    </source>
</evidence>
<feature type="signal peptide" evidence="1">
    <location>
        <begin position="1"/>
        <end position="21"/>
    </location>
</feature>
<dbReference type="Proteomes" id="UP000197535">
    <property type="component" value="Unassembled WGS sequence"/>
</dbReference>
<evidence type="ECO:0008006" key="4">
    <source>
        <dbReference type="Google" id="ProtNLM"/>
    </source>
</evidence>
<evidence type="ECO:0000256" key="1">
    <source>
        <dbReference type="SAM" id="SignalP"/>
    </source>
</evidence>
<dbReference type="RefSeq" id="WP_088708206.1">
    <property type="nucleotide sequence ID" value="NZ_LSTO01000001.1"/>
</dbReference>
<dbReference type="InterPro" id="IPR036249">
    <property type="entry name" value="Thioredoxin-like_sf"/>
</dbReference>
<protein>
    <recommendedName>
        <fullName evidence="4">Thioredoxin domain-containing protein</fullName>
    </recommendedName>
</protein>
<dbReference type="SUPFAM" id="SSF52833">
    <property type="entry name" value="Thioredoxin-like"/>
    <property type="match status" value="1"/>
</dbReference>
<keyword evidence="1" id="KW-0732">Signal</keyword>
<sequence>MKRAILAAVAALLWHLGTAQASDSISAFGPDSFREIVASRQGKPFVVLVWSLDCAYCGPSFEALAEAKRKHGLDVVTIATDPAGDAETAKLIGKKLSAHGLAGKAWAFGPAPEEQLRYAIDPKWRGELPRSYWFGRDGKVVAHSGLVTRELAAEHAGSFAAEGRRSSAAKVRAVH</sequence>
<reference evidence="2 3" key="1">
    <citation type="submission" date="2016-02" db="EMBL/GenBank/DDBJ databases">
        <authorList>
            <person name="Wen L."/>
            <person name="He K."/>
            <person name="Yang H."/>
        </authorList>
    </citation>
    <scope>NUCLEOTIDE SEQUENCE [LARGE SCALE GENOMIC DNA]</scope>
    <source>
        <strain evidence="2 3">TSA40</strain>
    </source>
</reference>
<comment type="caution">
    <text evidence="2">The sequence shown here is derived from an EMBL/GenBank/DDBJ whole genome shotgun (WGS) entry which is preliminary data.</text>
</comment>
<feature type="chain" id="PRO_5012761662" description="Thioredoxin domain-containing protein" evidence="1">
    <location>
        <begin position="22"/>
        <end position="175"/>
    </location>
</feature>
<gene>
    <name evidence="2" type="ORF">AYR66_19565</name>
</gene>
<dbReference type="Gene3D" id="3.40.30.10">
    <property type="entry name" value="Glutaredoxin"/>
    <property type="match status" value="1"/>
</dbReference>
<evidence type="ECO:0000313" key="2">
    <source>
        <dbReference type="EMBL" id="OWW21350.1"/>
    </source>
</evidence>
<dbReference type="AlphaFoldDB" id="A0A254TFE2"/>
<keyword evidence="3" id="KW-1185">Reference proteome</keyword>
<accession>A0A254TFE2</accession>
<name>A0A254TFE2_9BURK</name>